<evidence type="ECO:0000256" key="1">
    <source>
        <dbReference type="SAM" id="MobiDB-lite"/>
    </source>
</evidence>
<protein>
    <recommendedName>
        <fullName evidence="4">BTB domain-containing protein</fullName>
    </recommendedName>
</protein>
<reference evidence="2" key="1">
    <citation type="journal article" date="2020" name="Stud. Mycol.">
        <title>101 Dothideomycetes genomes: a test case for predicting lifestyles and emergence of pathogens.</title>
        <authorList>
            <person name="Haridas S."/>
            <person name="Albert R."/>
            <person name="Binder M."/>
            <person name="Bloem J."/>
            <person name="Labutti K."/>
            <person name="Salamov A."/>
            <person name="Andreopoulos B."/>
            <person name="Baker S."/>
            <person name="Barry K."/>
            <person name="Bills G."/>
            <person name="Bluhm B."/>
            <person name="Cannon C."/>
            <person name="Castanera R."/>
            <person name="Culley D."/>
            <person name="Daum C."/>
            <person name="Ezra D."/>
            <person name="Gonzalez J."/>
            <person name="Henrissat B."/>
            <person name="Kuo A."/>
            <person name="Liang C."/>
            <person name="Lipzen A."/>
            <person name="Lutzoni F."/>
            <person name="Magnuson J."/>
            <person name="Mondo S."/>
            <person name="Nolan M."/>
            <person name="Ohm R."/>
            <person name="Pangilinan J."/>
            <person name="Park H.-J."/>
            <person name="Ramirez L."/>
            <person name="Alfaro M."/>
            <person name="Sun H."/>
            <person name="Tritt A."/>
            <person name="Yoshinaga Y."/>
            <person name="Zwiers L.-H."/>
            <person name="Turgeon B."/>
            <person name="Goodwin S."/>
            <person name="Spatafora J."/>
            <person name="Crous P."/>
            <person name="Grigoriev I."/>
        </authorList>
    </citation>
    <scope>NUCLEOTIDE SEQUENCE</scope>
    <source>
        <strain evidence="2">CBS 473.64</strain>
    </source>
</reference>
<accession>A0A6A6SAN1</accession>
<proteinExistence type="predicted"/>
<sequence>MDDAFLTHMASEDSTASLIVLLPDNSVSQIKNVSPFAVLDKCPLLYHSFEFGANSIRQANIKATSTSAVLSLLRYLYSGDYVTESEPDSLFKHAEAFKIAQDYNVPELEAAAYLKFSEATEYACSTTTPPPGLCDTVRFLYKHLASSESRQEQSIIDILLHYCLVIFDYQGLAKNPDFRQVIFDLPAFHKDLCRQSMQRNFQDVGASDLVRLPASYETSHSMDSLHKNALGDFQYELMQDIAGPLNYEVEVETNSTKRRQDNSDHLTGPMLTLRLKDLAKITEPTNNEGESDLSSDEGGFTLVCRPKCDTTTVAAFDTSDSVPSSPEMMSLPSPRNEFSVDSSIEDDRNLAIEDGWSLV</sequence>
<dbReference type="EMBL" id="MU006778">
    <property type="protein sequence ID" value="KAF2644839.1"/>
    <property type="molecule type" value="Genomic_DNA"/>
</dbReference>
<gene>
    <name evidence="2" type="ORF">P280DRAFT_181301</name>
</gene>
<evidence type="ECO:0000313" key="3">
    <source>
        <dbReference type="Proteomes" id="UP000799753"/>
    </source>
</evidence>
<feature type="compositionally biased region" description="Low complexity" evidence="1">
    <location>
        <begin position="321"/>
        <end position="334"/>
    </location>
</feature>
<feature type="region of interest" description="Disordered" evidence="1">
    <location>
        <begin position="317"/>
        <end position="342"/>
    </location>
</feature>
<organism evidence="2 3">
    <name type="scientific">Massarina eburnea CBS 473.64</name>
    <dbReference type="NCBI Taxonomy" id="1395130"/>
    <lineage>
        <taxon>Eukaryota</taxon>
        <taxon>Fungi</taxon>
        <taxon>Dikarya</taxon>
        <taxon>Ascomycota</taxon>
        <taxon>Pezizomycotina</taxon>
        <taxon>Dothideomycetes</taxon>
        <taxon>Pleosporomycetidae</taxon>
        <taxon>Pleosporales</taxon>
        <taxon>Massarineae</taxon>
        <taxon>Massarinaceae</taxon>
        <taxon>Massarina</taxon>
    </lineage>
</organism>
<keyword evidence="3" id="KW-1185">Reference proteome</keyword>
<name>A0A6A6SAN1_9PLEO</name>
<dbReference type="OrthoDB" id="3945102at2759"/>
<dbReference type="AlphaFoldDB" id="A0A6A6SAN1"/>
<evidence type="ECO:0008006" key="4">
    <source>
        <dbReference type="Google" id="ProtNLM"/>
    </source>
</evidence>
<dbReference type="Proteomes" id="UP000799753">
    <property type="component" value="Unassembled WGS sequence"/>
</dbReference>
<evidence type="ECO:0000313" key="2">
    <source>
        <dbReference type="EMBL" id="KAF2644839.1"/>
    </source>
</evidence>